<dbReference type="InterPro" id="IPR008881">
    <property type="entry name" value="Trigger_fac_ribosome-bd_bac"/>
</dbReference>
<dbReference type="GO" id="GO:0003755">
    <property type="term" value="F:peptidyl-prolyl cis-trans isomerase activity"/>
    <property type="evidence" value="ECO:0007669"/>
    <property type="project" value="UniProtKB-UniRule"/>
</dbReference>
<evidence type="ECO:0000256" key="11">
    <source>
        <dbReference type="ARBA" id="ARBA00029986"/>
    </source>
</evidence>
<proteinExistence type="inferred from homology"/>
<feature type="domain" description="PPIase FKBP-type" evidence="16">
    <location>
        <begin position="161"/>
        <end position="246"/>
    </location>
</feature>
<keyword evidence="6 12" id="KW-0697">Rotamase</keyword>
<evidence type="ECO:0000256" key="7">
    <source>
        <dbReference type="ARBA" id="ARBA00023186"/>
    </source>
</evidence>
<dbReference type="EC" id="5.2.1.8" evidence="3 12"/>
<dbReference type="GO" id="GO:0005737">
    <property type="term" value="C:cytoplasm"/>
    <property type="evidence" value="ECO:0007669"/>
    <property type="project" value="UniProtKB-SubCell"/>
</dbReference>
<dbReference type="PROSITE" id="PS50059">
    <property type="entry name" value="FKBP_PPIASE"/>
    <property type="match status" value="1"/>
</dbReference>
<dbReference type="PANTHER" id="PTHR30560:SF3">
    <property type="entry name" value="TRIGGER FACTOR-LIKE PROTEIN TIG, CHLOROPLASTIC"/>
    <property type="match status" value="1"/>
</dbReference>
<name>A0A7C9UVG6_9PROT</name>
<evidence type="ECO:0000259" key="16">
    <source>
        <dbReference type="PROSITE" id="PS50059"/>
    </source>
</evidence>
<dbReference type="PIRSF" id="PIRSF003095">
    <property type="entry name" value="Trigger_factor"/>
    <property type="match status" value="1"/>
</dbReference>
<evidence type="ECO:0000256" key="12">
    <source>
        <dbReference type="HAMAP-Rule" id="MF_00303"/>
    </source>
</evidence>
<reference evidence="17 18" key="1">
    <citation type="submission" date="2020-02" db="EMBL/GenBank/DDBJ databases">
        <authorList>
            <person name="Dziuba M."/>
            <person name="Kuznetsov B."/>
            <person name="Mardanov A."/>
            <person name="Ravin N."/>
            <person name="Grouzdev D."/>
        </authorList>
    </citation>
    <scope>NUCLEOTIDE SEQUENCE [LARGE SCALE GENOMIC DNA]</scope>
    <source>
        <strain evidence="17 18">SpK</strain>
    </source>
</reference>
<keyword evidence="8 12" id="KW-0413">Isomerase</keyword>
<dbReference type="Gene3D" id="1.10.3120.10">
    <property type="entry name" value="Trigger factor, C-terminal domain"/>
    <property type="match status" value="1"/>
</dbReference>
<protein>
    <recommendedName>
        <fullName evidence="4 12">Trigger factor</fullName>
        <shortName evidence="12">TF</shortName>
        <ecNumber evidence="3 12">5.2.1.8</ecNumber>
    </recommendedName>
    <alternativeName>
        <fullName evidence="11 12">PPIase</fullName>
    </alternativeName>
</protein>
<dbReference type="Pfam" id="PF05697">
    <property type="entry name" value="Trigger_N"/>
    <property type="match status" value="1"/>
</dbReference>
<comment type="similarity">
    <text evidence="2 12 14">Belongs to the FKBP-type PPIase family. Tig subfamily.</text>
</comment>
<gene>
    <name evidence="12" type="primary">tig</name>
    <name evidence="17" type="ORF">G4223_04825</name>
</gene>
<dbReference type="GO" id="GO:0043335">
    <property type="term" value="P:protein unfolding"/>
    <property type="evidence" value="ECO:0007669"/>
    <property type="project" value="TreeGrafter"/>
</dbReference>
<dbReference type="Pfam" id="PF05698">
    <property type="entry name" value="Trigger_C"/>
    <property type="match status" value="1"/>
</dbReference>
<comment type="function">
    <text evidence="10 12">Involved in protein export. Acts as a chaperone by maintaining the newly synthesized protein in an open conformation. Functions as a peptidyl-prolyl cis-trans isomerase.</text>
</comment>
<dbReference type="FunFam" id="3.10.50.40:FF:000001">
    <property type="entry name" value="Trigger factor"/>
    <property type="match status" value="1"/>
</dbReference>
<keyword evidence="12" id="KW-0963">Cytoplasm</keyword>
<dbReference type="HAMAP" id="MF_00303">
    <property type="entry name" value="Trigger_factor_Tig"/>
    <property type="match status" value="1"/>
</dbReference>
<dbReference type="GO" id="GO:0043022">
    <property type="term" value="F:ribosome binding"/>
    <property type="evidence" value="ECO:0007669"/>
    <property type="project" value="TreeGrafter"/>
</dbReference>
<dbReference type="Proteomes" id="UP000480684">
    <property type="component" value="Unassembled WGS sequence"/>
</dbReference>
<evidence type="ECO:0000256" key="8">
    <source>
        <dbReference type="ARBA" id="ARBA00023235"/>
    </source>
</evidence>
<accession>A0A7C9UVG6</accession>
<dbReference type="EMBL" id="JAAIYP010000027">
    <property type="protein sequence ID" value="NFV79432.1"/>
    <property type="molecule type" value="Genomic_DNA"/>
</dbReference>
<keyword evidence="18" id="KW-1185">Reference proteome</keyword>
<keyword evidence="9 12" id="KW-0131">Cell cycle</keyword>
<dbReference type="NCBIfam" id="TIGR00115">
    <property type="entry name" value="tig"/>
    <property type="match status" value="1"/>
</dbReference>
<dbReference type="GO" id="GO:0044183">
    <property type="term" value="F:protein folding chaperone"/>
    <property type="evidence" value="ECO:0007669"/>
    <property type="project" value="TreeGrafter"/>
</dbReference>
<evidence type="ECO:0000256" key="13">
    <source>
        <dbReference type="PROSITE-ProRule" id="PRU00277"/>
    </source>
</evidence>
<evidence type="ECO:0000256" key="2">
    <source>
        <dbReference type="ARBA" id="ARBA00005464"/>
    </source>
</evidence>
<dbReference type="InterPro" id="IPR008880">
    <property type="entry name" value="Trigger_fac_C"/>
</dbReference>
<evidence type="ECO:0000256" key="4">
    <source>
        <dbReference type="ARBA" id="ARBA00016902"/>
    </source>
</evidence>
<dbReference type="InterPro" id="IPR005215">
    <property type="entry name" value="Trig_fac"/>
</dbReference>
<dbReference type="InterPro" id="IPR037041">
    <property type="entry name" value="Trigger_fac_C_sf"/>
</dbReference>
<sequence>MQVTETNADGLKREFKVVVPAAQLEARTESRLAEIAREVKLPGFRPGKVPLKIVRQKYGASIMGEVLEAAVNEGTGSAIQDKGLKPAMQPKVEITSYAEGKDLEFTVALEVLPEITAMDFATLSLEREKAAAPEGEINDTLARIAERHEGSETVERAAAAGDVVVIDFVGKKDGEAFAGGTAEGYSLKLGSNTFIPGFEDQLVGKSAGDAVVVEVTFPEGYGNEDLAGKPATFDVTVHEVRATKAAEMDDELAKKVGMDSLDALKQAIKDELTRELDGIARTKLKRVLLDQLAANHDFQVPEGMVEQEFEAIWKQIEQDKEAGRLDPADADKDEETLKTEYRTLAERRVRLGLLLADVGQKNEVTVTQDDLNKALIEEARRFPGQEHLVFQYYKNNQEALNSLRAPIFEDKVIDFILELAKVTDKEVSVEDLRKDPDEAGEEKAEEAKPKKKATKKKAESAE</sequence>
<dbReference type="GO" id="GO:0015031">
    <property type="term" value="P:protein transport"/>
    <property type="evidence" value="ECO:0007669"/>
    <property type="project" value="UniProtKB-UniRule"/>
</dbReference>
<organism evidence="17 18">
    <name type="scientific">Magnetospirillum aberrantis SpK</name>
    <dbReference type="NCBI Taxonomy" id="908842"/>
    <lineage>
        <taxon>Bacteria</taxon>
        <taxon>Pseudomonadati</taxon>
        <taxon>Pseudomonadota</taxon>
        <taxon>Alphaproteobacteria</taxon>
        <taxon>Rhodospirillales</taxon>
        <taxon>Rhodospirillaceae</taxon>
        <taxon>Magnetospirillum</taxon>
    </lineage>
</organism>
<dbReference type="InterPro" id="IPR027304">
    <property type="entry name" value="Trigger_fact/SurA_dom_sf"/>
</dbReference>
<dbReference type="GO" id="GO:0051301">
    <property type="term" value="P:cell division"/>
    <property type="evidence" value="ECO:0007669"/>
    <property type="project" value="UniProtKB-KW"/>
</dbReference>
<evidence type="ECO:0000256" key="3">
    <source>
        <dbReference type="ARBA" id="ARBA00013194"/>
    </source>
</evidence>
<feature type="compositionally biased region" description="Basic and acidic residues" evidence="15">
    <location>
        <begin position="426"/>
        <end position="448"/>
    </location>
</feature>
<dbReference type="AlphaFoldDB" id="A0A7C9UVG6"/>
<evidence type="ECO:0000256" key="6">
    <source>
        <dbReference type="ARBA" id="ARBA00023110"/>
    </source>
</evidence>
<comment type="caution">
    <text evidence="17">The sequence shown here is derived from an EMBL/GenBank/DDBJ whole genome shotgun (WGS) entry which is preliminary data.</text>
</comment>
<keyword evidence="7 12" id="KW-0143">Chaperone</keyword>
<dbReference type="SUPFAM" id="SSF109998">
    <property type="entry name" value="Triger factor/SurA peptide-binding domain-like"/>
    <property type="match status" value="1"/>
</dbReference>
<dbReference type="InterPro" id="IPR046357">
    <property type="entry name" value="PPIase_dom_sf"/>
</dbReference>
<evidence type="ECO:0000256" key="5">
    <source>
        <dbReference type="ARBA" id="ARBA00022618"/>
    </source>
</evidence>
<dbReference type="Pfam" id="PF00254">
    <property type="entry name" value="FKBP_C"/>
    <property type="match status" value="1"/>
</dbReference>
<dbReference type="SUPFAM" id="SSF102735">
    <property type="entry name" value="Trigger factor ribosome-binding domain"/>
    <property type="match status" value="1"/>
</dbReference>
<evidence type="ECO:0000313" key="17">
    <source>
        <dbReference type="EMBL" id="NFV79432.1"/>
    </source>
</evidence>
<feature type="region of interest" description="Disordered" evidence="15">
    <location>
        <begin position="426"/>
        <end position="462"/>
    </location>
</feature>
<dbReference type="Gene3D" id="3.10.50.40">
    <property type="match status" value="1"/>
</dbReference>
<comment type="subcellular location">
    <subcellularLocation>
        <location evidence="12">Cytoplasm</location>
    </subcellularLocation>
    <text evidence="12">About half TF is bound to the ribosome near the polypeptide exit tunnel while the other half is free in the cytoplasm.</text>
</comment>
<dbReference type="InterPro" id="IPR036611">
    <property type="entry name" value="Trigger_fac_ribosome-bd_sf"/>
</dbReference>
<comment type="domain">
    <text evidence="12">Consists of 3 domains; the N-terminus binds the ribosome, the middle domain has PPIase activity, while the C-terminus has intrinsic chaperone activity on its own.</text>
</comment>
<evidence type="ECO:0000256" key="15">
    <source>
        <dbReference type="SAM" id="MobiDB-lite"/>
    </source>
</evidence>
<dbReference type="PANTHER" id="PTHR30560">
    <property type="entry name" value="TRIGGER FACTOR CHAPERONE AND PEPTIDYL-PROLYL CIS/TRANS ISOMERASE"/>
    <property type="match status" value="1"/>
</dbReference>
<dbReference type="SUPFAM" id="SSF54534">
    <property type="entry name" value="FKBP-like"/>
    <property type="match status" value="1"/>
</dbReference>
<evidence type="ECO:0000256" key="14">
    <source>
        <dbReference type="RuleBase" id="RU003914"/>
    </source>
</evidence>
<evidence type="ECO:0000256" key="9">
    <source>
        <dbReference type="ARBA" id="ARBA00023306"/>
    </source>
</evidence>
<dbReference type="InterPro" id="IPR001179">
    <property type="entry name" value="PPIase_FKBP_dom"/>
</dbReference>
<dbReference type="Gene3D" id="3.30.70.1050">
    <property type="entry name" value="Trigger factor ribosome-binding domain"/>
    <property type="match status" value="1"/>
</dbReference>
<keyword evidence="5 12" id="KW-0132">Cell division</keyword>
<evidence type="ECO:0000256" key="1">
    <source>
        <dbReference type="ARBA" id="ARBA00000971"/>
    </source>
</evidence>
<evidence type="ECO:0000313" key="18">
    <source>
        <dbReference type="Proteomes" id="UP000480684"/>
    </source>
</evidence>
<comment type="catalytic activity">
    <reaction evidence="1 12 13">
        <text>[protein]-peptidylproline (omega=180) = [protein]-peptidylproline (omega=0)</text>
        <dbReference type="Rhea" id="RHEA:16237"/>
        <dbReference type="Rhea" id="RHEA-COMP:10747"/>
        <dbReference type="Rhea" id="RHEA-COMP:10748"/>
        <dbReference type="ChEBI" id="CHEBI:83833"/>
        <dbReference type="ChEBI" id="CHEBI:83834"/>
        <dbReference type="EC" id="5.2.1.8"/>
    </reaction>
</comment>
<dbReference type="GO" id="GO:0051083">
    <property type="term" value="P:'de novo' cotranslational protein folding"/>
    <property type="evidence" value="ECO:0007669"/>
    <property type="project" value="TreeGrafter"/>
</dbReference>
<dbReference type="RefSeq" id="WP_163675792.1">
    <property type="nucleotide sequence ID" value="NZ_JAAIYP010000027.1"/>
</dbReference>
<evidence type="ECO:0000256" key="10">
    <source>
        <dbReference type="ARBA" id="ARBA00024849"/>
    </source>
</evidence>